<dbReference type="PANTHER" id="PTHR14614:SF130">
    <property type="entry name" value="PROTEIN-LYSINE N-METHYLTRANSFERASE EEF2KMT"/>
    <property type="match status" value="1"/>
</dbReference>
<dbReference type="InterPro" id="IPR029063">
    <property type="entry name" value="SAM-dependent_MTases_sf"/>
</dbReference>
<protein>
    <submittedName>
        <fullName evidence="1">Uncharacterized protein</fullName>
    </submittedName>
</protein>
<dbReference type="CDD" id="cd02440">
    <property type="entry name" value="AdoMet_MTases"/>
    <property type="match status" value="1"/>
</dbReference>
<dbReference type="InterPro" id="IPR019410">
    <property type="entry name" value="Methyltransf_16"/>
</dbReference>
<evidence type="ECO:0000313" key="2">
    <source>
        <dbReference type="Proteomes" id="UP001255856"/>
    </source>
</evidence>
<dbReference type="Gene3D" id="3.40.50.150">
    <property type="entry name" value="Vaccinia Virus protein VP39"/>
    <property type="match status" value="1"/>
</dbReference>
<dbReference type="Proteomes" id="UP001255856">
    <property type="component" value="Unassembled WGS sequence"/>
</dbReference>
<dbReference type="PANTHER" id="PTHR14614">
    <property type="entry name" value="HEPATOCELLULAR CARCINOMA-ASSOCIATED ANTIGEN"/>
    <property type="match status" value="1"/>
</dbReference>
<proteinExistence type="predicted"/>
<dbReference type="SUPFAM" id="SSF53335">
    <property type="entry name" value="S-adenosyl-L-methionine-dependent methyltransferases"/>
    <property type="match status" value="1"/>
</dbReference>
<evidence type="ECO:0000313" key="1">
    <source>
        <dbReference type="EMBL" id="KAK2079056.1"/>
    </source>
</evidence>
<dbReference type="Pfam" id="PF10294">
    <property type="entry name" value="Methyltransf_16"/>
    <property type="match status" value="1"/>
</dbReference>
<keyword evidence="2" id="KW-1185">Reference proteome</keyword>
<organism evidence="1 2">
    <name type="scientific">Prototheca wickerhamii</name>
    <dbReference type="NCBI Taxonomy" id="3111"/>
    <lineage>
        <taxon>Eukaryota</taxon>
        <taxon>Viridiplantae</taxon>
        <taxon>Chlorophyta</taxon>
        <taxon>core chlorophytes</taxon>
        <taxon>Trebouxiophyceae</taxon>
        <taxon>Chlorellales</taxon>
        <taxon>Chlorellaceae</taxon>
        <taxon>Prototheca</taxon>
    </lineage>
</organism>
<dbReference type="EMBL" id="JASFZW010000003">
    <property type="protein sequence ID" value="KAK2079056.1"/>
    <property type="molecule type" value="Genomic_DNA"/>
</dbReference>
<comment type="caution">
    <text evidence="1">The sequence shown here is derived from an EMBL/GenBank/DDBJ whole genome shotgun (WGS) entry which is preliminary data.</text>
</comment>
<reference evidence="1" key="1">
    <citation type="submission" date="2021-01" db="EMBL/GenBank/DDBJ databases">
        <authorList>
            <person name="Eckstrom K.M.E."/>
        </authorList>
    </citation>
    <scope>NUCLEOTIDE SEQUENCE</scope>
    <source>
        <strain evidence="1">UVCC 0001</strain>
    </source>
</reference>
<sequence length="239" mass="25417">MLDKALLVAAEAGPDGLTDELAAEFQRWQLGVPGDDHGHLCLEVSHDMLAGSTGCHEWEAGFWLAEYILGHPEEFRGKSCLELGAGAGVATIALTRVEAGHVLCTDGSPEAVRNCARNLARNGAQLSPSALTAEAPSRAVERVVGADLLYDPGAIAPLLQTFSLVLAGKRGAVGLLVTTRRNPATLELFEESAAACHALEVERMAPAPENRTAPRWHHLEALDGARDRIVVHCIRAKQA</sequence>
<accession>A0AAD9IIF9</accession>
<gene>
    <name evidence="1" type="ORF">QBZ16_002746</name>
</gene>
<dbReference type="AlphaFoldDB" id="A0AAD9IIF9"/>
<name>A0AAD9IIF9_PROWI</name>